<dbReference type="CDD" id="cd00075">
    <property type="entry name" value="HATPase"/>
    <property type="match status" value="1"/>
</dbReference>
<name>A0A383CC81_9ZZZZ</name>
<organism evidence="9">
    <name type="scientific">marine metagenome</name>
    <dbReference type="NCBI Taxonomy" id="408172"/>
    <lineage>
        <taxon>unclassified sequences</taxon>
        <taxon>metagenomes</taxon>
        <taxon>ecological metagenomes</taxon>
    </lineage>
</organism>
<keyword evidence="2" id="KW-0808">Transferase</keyword>
<evidence type="ECO:0000259" key="8">
    <source>
        <dbReference type="PROSITE" id="PS50109"/>
    </source>
</evidence>
<evidence type="ECO:0000256" key="7">
    <source>
        <dbReference type="SAM" id="MobiDB-lite"/>
    </source>
</evidence>
<dbReference type="InterPro" id="IPR003594">
    <property type="entry name" value="HATPase_dom"/>
</dbReference>
<keyword evidence="1" id="KW-0597">Phosphoprotein</keyword>
<reference evidence="9" key="1">
    <citation type="submission" date="2018-05" db="EMBL/GenBank/DDBJ databases">
        <authorList>
            <person name="Lanie J.A."/>
            <person name="Ng W.-L."/>
            <person name="Kazmierczak K.M."/>
            <person name="Andrzejewski T.M."/>
            <person name="Davidsen T.M."/>
            <person name="Wayne K.J."/>
            <person name="Tettelin H."/>
            <person name="Glass J.I."/>
            <person name="Rusch D."/>
            <person name="Podicherti R."/>
            <person name="Tsui H.-C.T."/>
            <person name="Winkler M.E."/>
        </authorList>
    </citation>
    <scope>NUCLEOTIDE SEQUENCE</scope>
</reference>
<evidence type="ECO:0000256" key="6">
    <source>
        <dbReference type="ARBA" id="ARBA00023012"/>
    </source>
</evidence>
<keyword evidence="4" id="KW-0418">Kinase</keyword>
<sequence length="124" mass="12923">NAIDAVEERADGKVDITTEIDGEREVVQVRVTDNGPGIPAETLPHIFNLFVSTKGAKGTGLGLTVSQKILREHGGNISVESTATHGTCFTLSFPLLFSDQAASGGRGTVTDAQLPSDFDASIAP</sequence>
<dbReference type="PROSITE" id="PS50109">
    <property type="entry name" value="HIS_KIN"/>
    <property type="match status" value="1"/>
</dbReference>
<proteinExistence type="predicted"/>
<protein>
    <recommendedName>
        <fullName evidence="8">Histidine kinase domain-containing protein</fullName>
    </recommendedName>
</protein>
<evidence type="ECO:0000256" key="3">
    <source>
        <dbReference type="ARBA" id="ARBA00022741"/>
    </source>
</evidence>
<evidence type="ECO:0000313" key="9">
    <source>
        <dbReference type="EMBL" id="SVE29198.1"/>
    </source>
</evidence>
<dbReference type="InterPro" id="IPR036890">
    <property type="entry name" value="HATPase_C_sf"/>
</dbReference>
<dbReference type="PRINTS" id="PR00344">
    <property type="entry name" value="BCTRLSENSOR"/>
</dbReference>
<feature type="non-terminal residue" evidence="9">
    <location>
        <position position="1"/>
    </location>
</feature>
<dbReference type="GO" id="GO:0000160">
    <property type="term" value="P:phosphorelay signal transduction system"/>
    <property type="evidence" value="ECO:0007669"/>
    <property type="project" value="UniProtKB-KW"/>
</dbReference>
<evidence type="ECO:0000256" key="1">
    <source>
        <dbReference type="ARBA" id="ARBA00022553"/>
    </source>
</evidence>
<feature type="domain" description="Histidine kinase" evidence="8">
    <location>
        <begin position="1"/>
        <end position="97"/>
    </location>
</feature>
<dbReference type="InterPro" id="IPR005467">
    <property type="entry name" value="His_kinase_dom"/>
</dbReference>
<dbReference type="SUPFAM" id="SSF55874">
    <property type="entry name" value="ATPase domain of HSP90 chaperone/DNA topoisomerase II/histidine kinase"/>
    <property type="match status" value="1"/>
</dbReference>
<evidence type="ECO:0000256" key="2">
    <source>
        <dbReference type="ARBA" id="ARBA00022679"/>
    </source>
</evidence>
<dbReference type="Pfam" id="PF02518">
    <property type="entry name" value="HATPase_c"/>
    <property type="match status" value="1"/>
</dbReference>
<gene>
    <name evidence="9" type="ORF">METZ01_LOCUS482052</name>
</gene>
<feature type="region of interest" description="Disordered" evidence="7">
    <location>
        <begin position="103"/>
        <end position="124"/>
    </location>
</feature>
<dbReference type="GO" id="GO:0016301">
    <property type="term" value="F:kinase activity"/>
    <property type="evidence" value="ECO:0007669"/>
    <property type="project" value="UniProtKB-KW"/>
</dbReference>
<evidence type="ECO:0000256" key="5">
    <source>
        <dbReference type="ARBA" id="ARBA00022840"/>
    </source>
</evidence>
<dbReference type="Gene3D" id="3.30.565.10">
    <property type="entry name" value="Histidine kinase-like ATPase, C-terminal domain"/>
    <property type="match status" value="1"/>
</dbReference>
<evidence type="ECO:0000256" key="4">
    <source>
        <dbReference type="ARBA" id="ARBA00022777"/>
    </source>
</evidence>
<dbReference type="PANTHER" id="PTHR43065:SF10">
    <property type="entry name" value="PEROXIDE STRESS-ACTIVATED HISTIDINE KINASE MAK3"/>
    <property type="match status" value="1"/>
</dbReference>
<dbReference type="AlphaFoldDB" id="A0A383CC81"/>
<keyword evidence="6" id="KW-0902">Two-component regulatory system</keyword>
<dbReference type="GO" id="GO:0005524">
    <property type="term" value="F:ATP binding"/>
    <property type="evidence" value="ECO:0007669"/>
    <property type="project" value="UniProtKB-KW"/>
</dbReference>
<dbReference type="InterPro" id="IPR004358">
    <property type="entry name" value="Sig_transdc_His_kin-like_C"/>
</dbReference>
<keyword evidence="3" id="KW-0547">Nucleotide-binding</keyword>
<dbReference type="PANTHER" id="PTHR43065">
    <property type="entry name" value="SENSOR HISTIDINE KINASE"/>
    <property type="match status" value="1"/>
</dbReference>
<accession>A0A383CC81</accession>
<keyword evidence="5" id="KW-0067">ATP-binding</keyword>
<dbReference type="EMBL" id="UINC01207204">
    <property type="protein sequence ID" value="SVE29198.1"/>
    <property type="molecule type" value="Genomic_DNA"/>
</dbReference>
<dbReference type="SMART" id="SM00387">
    <property type="entry name" value="HATPase_c"/>
    <property type="match status" value="1"/>
</dbReference>